<evidence type="ECO:0000313" key="1">
    <source>
        <dbReference type="WBParaSite" id="SCUD_0000518801-mRNA-1"/>
    </source>
</evidence>
<sequence>LKINYIQVDAIANPELTKTTVSNSYCLDFDTIDTNWETLKNEYTSINSTDITNALMTCGYDEKQAMNFMMKSYSNNNGNTIDSSLLLEHGENEANEQKAIIFINNLFKFRSTIQYQTGRNV</sequence>
<dbReference type="WBParaSite" id="SCUD_0000518801-mRNA-1">
    <property type="protein sequence ID" value="SCUD_0000518801-mRNA-1"/>
    <property type="gene ID" value="SCUD_0000518801"/>
</dbReference>
<protein>
    <submittedName>
        <fullName evidence="1">UBA domain-containing protein</fullName>
    </submittedName>
</protein>
<reference evidence="1" key="1">
    <citation type="submission" date="2016-06" db="UniProtKB">
        <authorList>
            <consortium name="WormBaseParasite"/>
        </authorList>
    </citation>
    <scope>IDENTIFICATION</scope>
</reference>
<organism evidence="1">
    <name type="scientific">Schistosoma curassoni</name>
    <dbReference type="NCBI Taxonomy" id="6186"/>
    <lineage>
        <taxon>Eukaryota</taxon>
        <taxon>Metazoa</taxon>
        <taxon>Spiralia</taxon>
        <taxon>Lophotrochozoa</taxon>
        <taxon>Platyhelminthes</taxon>
        <taxon>Trematoda</taxon>
        <taxon>Digenea</taxon>
        <taxon>Strigeidida</taxon>
        <taxon>Schistosomatoidea</taxon>
        <taxon>Schistosomatidae</taxon>
        <taxon>Schistosoma</taxon>
    </lineage>
</organism>
<name>A0A183JR49_9TREM</name>
<dbReference type="STRING" id="6186.A0A183JR49"/>
<dbReference type="AlphaFoldDB" id="A0A183JR49"/>
<accession>A0A183JR49</accession>
<proteinExistence type="predicted"/>